<feature type="transmembrane region" description="Helical" evidence="1">
    <location>
        <begin position="21"/>
        <end position="41"/>
    </location>
</feature>
<dbReference type="CDD" id="cd16386">
    <property type="entry name" value="TcpC_N"/>
    <property type="match status" value="1"/>
</dbReference>
<keyword evidence="1" id="KW-1133">Transmembrane helix</keyword>
<protein>
    <recommendedName>
        <fullName evidence="4">Conjugal transfer protein</fullName>
    </recommendedName>
</protein>
<dbReference type="InterPro" id="IPR024735">
    <property type="entry name" value="TcpC"/>
</dbReference>
<dbReference type="Pfam" id="PF12642">
    <property type="entry name" value="TpcC"/>
    <property type="match status" value="1"/>
</dbReference>
<gene>
    <name evidence="2" type="ORF">ABE65_011560</name>
</gene>
<evidence type="ECO:0000313" key="2">
    <source>
        <dbReference type="EMBL" id="ANC77404.1"/>
    </source>
</evidence>
<dbReference type="InterPro" id="IPR035628">
    <property type="entry name" value="TcpC_C"/>
</dbReference>
<name>A0A160IML4_9BACL</name>
<proteinExistence type="predicted"/>
<sequence>MKNVFSYLKRKKERRVPSARMNSRSVVSFLFWMGVLAVLFITTQSYLRTAFLNEKVNGYQDSTEEELEKMVDEGFITSPAGEAYTEEFVRKFIHIPVTEEERKKRSEDLSRYLAEGLTLPDMENNTSFKGERKLQSISLYKKRSKGENAYYTYNVSYETLPTPPVPKKGEKKIPVTPLTKKVMITVPVGTDGKNFNVIEQPYFSNAPSETRLSAVKNQEDDSKKNLKKEDELKRFATQFFTSYTENTVSEMSYLMERPESLKDLYQYRGVENFKVYDREKNTYLIKTLVLLEDGETGIVTKQPFTIIVEEKQDKFYVKKLLHSIGG</sequence>
<dbReference type="Proteomes" id="UP000076623">
    <property type="component" value="Chromosome"/>
</dbReference>
<evidence type="ECO:0000256" key="1">
    <source>
        <dbReference type="SAM" id="Phobius"/>
    </source>
</evidence>
<dbReference type="STRING" id="1221500.ABE65_011560"/>
<dbReference type="AlphaFoldDB" id="A0A160IML4"/>
<organism evidence="2 3">
    <name type="scientific">Fictibacillus phosphorivorans</name>
    <dbReference type="NCBI Taxonomy" id="1221500"/>
    <lineage>
        <taxon>Bacteria</taxon>
        <taxon>Bacillati</taxon>
        <taxon>Bacillota</taxon>
        <taxon>Bacilli</taxon>
        <taxon>Bacillales</taxon>
        <taxon>Fictibacillaceae</taxon>
        <taxon>Fictibacillus</taxon>
    </lineage>
</organism>
<keyword evidence="3" id="KW-1185">Reference proteome</keyword>
<dbReference type="Gene3D" id="3.10.450.540">
    <property type="match status" value="1"/>
</dbReference>
<dbReference type="EMBL" id="CP015378">
    <property type="protein sequence ID" value="ANC77404.1"/>
    <property type="molecule type" value="Genomic_DNA"/>
</dbReference>
<keyword evidence="1" id="KW-0812">Transmembrane</keyword>
<keyword evidence="1" id="KW-0472">Membrane</keyword>
<accession>A0A160IML4</accession>
<dbReference type="KEGG" id="fpn:ABE65_011560"/>
<reference evidence="2 3" key="1">
    <citation type="submission" date="2016-04" db="EMBL/GenBank/DDBJ databases">
        <title>Complete genome sequence of Fictibacillus phosphorivorans G25-29, a strain toxic to nematodes.</title>
        <authorList>
            <person name="Zheng Z."/>
        </authorList>
    </citation>
    <scope>NUCLEOTIDE SEQUENCE [LARGE SCALE GENOMIC DNA]</scope>
    <source>
        <strain evidence="2 3">G25-29</strain>
    </source>
</reference>
<dbReference type="CDD" id="cd16428">
    <property type="entry name" value="TcpC_C"/>
    <property type="match status" value="1"/>
</dbReference>
<dbReference type="RefSeq" id="WP_066394969.1">
    <property type="nucleotide sequence ID" value="NZ_CP015378.1"/>
</dbReference>
<evidence type="ECO:0000313" key="3">
    <source>
        <dbReference type="Proteomes" id="UP000076623"/>
    </source>
</evidence>
<evidence type="ECO:0008006" key="4">
    <source>
        <dbReference type="Google" id="ProtNLM"/>
    </source>
</evidence>